<name>A0A937FCJ9_9BACT</name>
<dbReference type="AlphaFoldDB" id="A0A937FCJ9"/>
<dbReference type="RefSeq" id="WP_202246202.1">
    <property type="nucleotide sequence ID" value="NZ_JAESIY010000012.1"/>
</dbReference>
<proteinExistence type="predicted"/>
<reference evidence="1" key="1">
    <citation type="submission" date="2021-01" db="EMBL/GenBank/DDBJ databases">
        <title>Fulvivirga kasyanovii gen. nov., sp nov., a novel member of the phylum Bacteroidetes isolated from seawater in a mussel farm.</title>
        <authorList>
            <person name="Zhao L.-H."/>
            <person name="Wang Z.-J."/>
        </authorList>
    </citation>
    <scope>NUCLEOTIDE SEQUENCE</scope>
    <source>
        <strain evidence="1">2943</strain>
    </source>
</reference>
<gene>
    <name evidence="1" type="ORF">JL102_19820</name>
</gene>
<comment type="caution">
    <text evidence="1">The sequence shown here is derived from an EMBL/GenBank/DDBJ whole genome shotgun (WGS) entry which is preliminary data.</text>
</comment>
<organism evidence="1 2">
    <name type="scientific">Fulvivirga sediminis</name>
    <dbReference type="NCBI Taxonomy" id="2803949"/>
    <lineage>
        <taxon>Bacteria</taxon>
        <taxon>Pseudomonadati</taxon>
        <taxon>Bacteroidota</taxon>
        <taxon>Cytophagia</taxon>
        <taxon>Cytophagales</taxon>
        <taxon>Fulvivirgaceae</taxon>
        <taxon>Fulvivirga</taxon>
    </lineage>
</organism>
<evidence type="ECO:0000313" key="1">
    <source>
        <dbReference type="EMBL" id="MBL3658410.1"/>
    </source>
</evidence>
<accession>A0A937FCJ9</accession>
<dbReference type="EMBL" id="JAESIY010000012">
    <property type="protein sequence ID" value="MBL3658410.1"/>
    <property type="molecule type" value="Genomic_DNA"/>
</dbReference>
<evidence type="ECO:0000313" key="2">
    <source>
        <dbReference type="Proteomes" id="UP000659388"/>
    </source>
</evidence>
<sequence>MKSGKLIILGLLIMITSHSYGQLSLIGHNIVEPIDVKTATKLGILNGTLGARNGANTGINTLLKALIIQEKLLIKSKYNKTSYDHSSSFIAKSAGTLALSMSEQMMASEFSKGKYMTENKRTYMKNLSLDKAVLPFLQKLDYKNITAESRQEIYRLREQLIKEYLNNDKETLKMLLLPAAAYSTMDEGKLLKMIDLFLLYVLLNDLN</sequence>
<protein>
    <submittedName>
        <fullName evidence="1">Uncharacterized protein</fullName>
    </submittedName>
</protein>
<keyword evidence="2" id="KW-1185">Reference proteome</keyword>
<dbReference type="Proteomes" id="UP000659388">
    <property type="component" value="Unassembled WGS sequence"/>
</dbReference>